<evidence type="ECO:0000256" key="8">
    <source>
        <dbReference type="ARBA" id="ARBA00022723"/>
    </source>
</evidence>
<dbReference type="InterPro" id="IPR008949">
    <property type="entry name" value="Isoprenoid_synthase_dom_sf"/>
</dbReference>
<dbReference type="SUPFAM" id="SSF48239">
    <property type="entry name" value="Terpenoid cyclases/Protein prenyltransferases"/>
    <property type="match status" value="1"/>
</dbReference>
<keyword evidence="9" id="KW-0460">Magnesium</keyword>
<sequence>MAPPPPALAEETAAFHPSLWGDFFLTYQPPTAPQQACMKERAEVLREDVRKILMGPCELPETLGLILTLQRLALDYYYENEIDKLLHCIYDDDDSDYDDKDLNLVSLRFYLLRKNGYDVSSDVFLVFKTEEGSFAYADDTASLLSLYNAAYLRKHGEEVLDEAISFARRRCLEAGILRTPLFRRVGILEARNYIPIYEKEAARNDAVLELAKLNFNLQQIAFCEELKHCTLWWKDFLAKSKMAFVRDRIVEVYFWMNGACYDPPYSRSRIILTKITSLVTIIDDMFDTYGTTEDCTKFHEAIGRWDESALPLLPQYMKGFYLFQLETFRSFEDELGPENSYRMERLVQQYYREIKWRDENYVPKTMTEHLQVSMESIGSVALACAAYVGMGDVITKETLDWVLSYPQFLTTYGIVRLSNDVVSTKREQTKDHSPSTVHCYMKEHGTTMDDACEKIKELIEDSWKDMLQQSLALKGLPKAVPRTVFDFLRTADNMYKNCDAFTSSEVLREMIRLLFVEPIPE</sequence>
<comment type="subunit">
    <text evidence="6">Monomer.</text>
</comment>
<dbReference type="SFLD" id="SFLDG01019">
    <property type="entry name" value="Terpene_Cyclase_Like_1_C_Termi"/>
    <property type="match status" value="1"/>
</dbReference>
<gene>
    <name evidence="13" type="ORF">ZEAMMB73_Zm00001d024477</name>
</gene>
<dbReference type="Gene3D" id="1.10.600.10">
    <property type="entry name" value="Farnesyl Diphosphate Synthase"/>
    <property type="match status" value="1"/>
</dbReference>
<keyword evidence="7" id="KW-0963">Cytoplasm</keyword>
<comment type="cofactor">
    <cofactor evidence="1">
        <name>Mn(2+)</name>
        <dbReference type="ChEBI" id="CHEBI:29035"/>
    </cofactor>
</comment>
<evidence type="ECO:0000256" key="7">
    <source>
        <dbReference type="ARBA" id="ARBA00022490"/>
    </source>
</evidence>
<proteinExistence type="inferred from homology"/>
<dbReference type="GO" id="GO:0000287">
    <property type="term" value="F:magnesium ion binding"/>
    <property type="evidence" value="ECO:0007669"/>
    <property type="project" value="InterPro"/>
</dbReference>
<evidence type="ECO:0000256" key="4">
    <source>
        <dbReference type="ARBA" id="ARBA00004721"/>
    </source>
</evidence>
<keyword evidence="8" id="KW-0479">Metal-binding</keyword>
<feature type="domain" description="Terpene synthase metal-binding" evidence="12">
    <location>
        <begin position="235"/>
        <end position="465"/>
    </location>
</feature>
<dbReference type="PANTHER" id="PTHR31225">
    <property type="entry name" value="OS04G0344100 PROTEIN-RELATED"/>
    <property type="match status" value="1"/>
</dbReference>
<dbReference type="AlphaFoldDB" id="A0A1D6IZI7"/>
<dbReference type="eggNOG" id="ENOG502QUCN">
    <property type="taxonomic scope" value="Eukaryota"/>
</dbReference>
<accession>A0A1D6IZI7</accession>
<evidence type="ECO:0000256" key="5">
    <source>
        <dbReference type="ARBA" id="ARBA00006333"/>
    </source>
</evidence>
<dbReference type="GO" id="GO:0005737">
    <property type="term" value="C:cytoplasm"/>
    <property type="evidence" value="ECO:0007669"/>
    <property type="project" value="UniProtKB-SubCell"/>
</dbReference>
<comment type="pathway">
    <text evidence="4">Secondary metabolite biosynthesis; terpenoid biosynthesis.</text>
</comment>
<dbReference type="ExpressionAtlas" id="A0A1D6IZI7">
    <property type="expression patterns" value="baseline and differential"/>
</dbReference>
<comment type="subcellular location">
    <subcellularLocation>
        <location evidence="3">Cytoplasm</location>
    </subcellularLocation>
</comment>
<dbReference type="InterPro" id="IPR050148">
    <property type="entry name" value="Terpene_synthase-like"/>
</dbReference>
<dbReference type="CDD" id="cd00684">
    <property type="entry name" value="Terpene_cyclase_plant_C1"/>
    <property type="match status" value="1"/>
</dbReference>
<feature type="domain" description="Terpene synthase N-terminal" evidence="11">
    <location>
        <begin position="19"/>
        <end position="169"/>
    </location>
</feature>
<evidence type="ECO:0000259" key="11">
    <source>
        <dbReference type="Pfam" id="PF01397"/>
    </source>
</evidence>
<dbReference type="SMR" id="A0A1D6IZI7"/>
<evidence type="ECO:0000256" key="6">
    <source>
        <dbReference type="ARBA" id="ARBA00011245"/>
    </source>
</evidence>
<dbReference type="PaxDb" id="4577-GRMZM2G465812_P01"/>
<dbReference type="InterPro" id="IPR044814">
    <property type="entry name" value="Terpene_cyclase_plant_C1"/>
</dbReference>
<dbReference type="GO" id="GO:0010333">
    <property type="term" value="F:terpene synthase activity"/>
    <property type="evidence" value="ECO:0007669"/>
    <property type="project" value="InterPro"/>
</dbReference>
<dbReference type="InParanoid" id="A0A1D6IZI7"/>
<evidence type="ECO:0000313" key="13">
    <source>
        <dbReference type="EMBL" id="AQK41276.1"/>
    </source>
</evidence>
<organism evidence="13">
    <name type="scientific">Zea mays</name>
    <name type="common">Maize</name>
    <dbReference type="NCBI Taxonomy" id="4577"/>
    <lineage>
        <taxon>Eukaryota</taxon>
        <taxon>Viridiplantae</taxon>
        <taxon>Streptophyta</taxon>
        <taxon>Embryophyta</taxon>
        <taxon>Tracheophyta</taxon>
        <taxon>Spermatophyta</taxon>
        <taxon>Magnoliopsida</taxon>
        <taxon>Liliopsida</taxon>
        <taxon>Poales</taxon>
        <taxon>Poaceae</taxon>
        <taxon>PACMAD clade</taxon>
        <taxon>Panicoideae</taxon>
        <taxon>Andropogonodae</taxon>
        <taxon>Andropogoneae</taxon>
        <taxon>Tripsacinae</taxon>
        <taxon>Zea</taxon>
    </lineage>
</organism>
<comment type="cofactor">
    <cofactor evidence="2">
        <name>Mg(2+)</name>
        <dbReference type="ChEBI" id="CHEBI:18420"/>
    </cofactor>
</comment>
<dbReference type="Pfam" id="PF01397">
    <property type="entry name" value="Terpene_synth"/>
    <property type="match status" value="1"/>
</dbReference>
<dbReference type="EMBL" id="CM000786">
    <property type="protein sequence ID" value="AQK41276.1"/>
    <property type="molecule type" value="Genomic_DNA"/>
</dbReference>
<evidence type="ECO:0000256" key="9">
    <source>
        <dbReference type="ARBA" id="ARBA00022842"/>
    </source>
</evidence>
<dbReference type="InterPro" id="IPR005630">
    <property type="entry name" value="Terpene_synthase_metal-bd"/>
</dbReference>
<dbReference type="Gene3D" id="1.50.10.130">
    <property type="entry name" value="Terpene synthase, N-terminal domain"/>
    <property type="match status" value="1"/>
</dbReference>
<evidence type="ECO:0000256" key="1">
    <source>
        <dbReference type="ARBA" id="ARBA00001936"/>
    </source>
</evidence>
<name>A0A1D6IZI7_MAIZE</name>
<evidence type="ECO:0000256" key="2">
    <source>
        <dbReference type="ARBA" id="ARBA00001946"/>
    </source>
</evidence>
<protein>
    <submittedName>
        <fullName evidence="13">Terpene synthase9</fullName>
    </submittedName>
</protein>
<reference evidence="13" key="1">
    <citation type="submission" date="2015-12" db="EMBL/GenBank/DDBJ databases">
        <title>Update maize B73 reference genome by single molecule sequencing technologies.</title>
        <authorList>
            <consortium name="Maize Genome Sequencing Project"/>
            <person name="Ware D."/>
        </authorList>
    </citation>
    <scope>NUCLEOTIDE SEQUENCE</scope>
    <source>
        <tissue evidence="13">Seedling</tissue>
    </source>
</reference>
<dbReference type="InterPro" id="IPR001906">
    <property type="entry name" value="Terpene_synth_N"/>
</dbReference>
<dbReference type="GO" id="GO:0016102">
    <property type="term" value="P:diterpenoid biosynthetic process"/>
    <property type="evidence" value="ECO:0007669"/>
    <property type="project" value="InterPro"/>
</dbReference>
<comment type="similarity">
    <text evidence="5">Belongs to the terpene synthase family.</text>
</comment>
<dbReference type="SFLD" id="SFLDS00005">
    <property type="entry name" value="Isoprenoid_Synthase_Type_I"/>
    <property type="match status" value="1"/>
</dbReference>
<dbReference type="InterPro" id="IPR036965">
    <property type="entry name" value="Terpene_synth_N_sf"/>
</dbReference>
<evidence type="ECO:0000256" key="10">
    <source>
        <dbReference type="ARBA" id="ARBA00023211"/>
    </source>
</evidence>
<dbReference type="InterPro" id="IPR034741">
    <property type="entry name" value="Terpene_cyclase-like_1_C"/>
</dbReference>
<dbReference type="Pfam" id="PF03936">
    <property type="entry name" value="Terpene_synth_C"/>
    <property type="match status" value="1"/>
</dbReference>
<dbReference type="OMA" id="ETMVEYP"/>
<dbReference type="SUPFAM" id="SSF48576">
    <property type="entry name" value="Terpenoid synthases"/>
    <property type="match status" value="1"/>
</dbReference>
<dbReference type="InterPro" id="IPR008930">
    <property type="entry name" value="Terpenoid_cyclase/PrenylTrfase"/>
</dbReference>
<evidence type="ECO:0000256" key="3">
    <source>
        <dbReference type="ARBA" id="ARBA00004496"/>
    </source>
</evidence>
<dbReference type="PANTHER" id="PTHR31225:SF168">
    <property type="entry name" value="INACTIVE SESQUITHUJENE SYNTHASE"/>
    <property type="match status" value="1"/>
</dbReference>
<evidence type="ECO:0000259" key="12">
    <source>
        <dbReference type="Pfam" id="PF03936"/>
    </source>
</evidence>
<keyword evidence="10" id="KW-0464">Manganese</keyword>